<comment type="caution">
    <text evidence="2">The sequence shown here is derived from an EMBL/GenBank/DDBJ whole genome shotgun (WGS) entry which is preliminary data.</text>
</comment>
<feature type="domain" description="HTH marR-type" evidence="1">
    <location>
        <begin position="13"/>
        <end position="148"/>
    </location>
</feature>
<dbReference type="InterPro" id="IPR000835">
    <property type="entry name" value="HTH_MarR-typ"/>
</dbReference>
<dbReference type="PANTHER" id="PTHR33164:SF43">
    <property type="entry name" value="HTH-TYPE TRANSCRIPTIONAL REPRESSOR YETL"/>
    <property type="match status" value="1"/>
</dbReference>
<dbReference type="PROSITE" id="PS50995">
    <property type="entry name" value="HTH_MARR_2"/>
    <property type="match status" value="1"/>
</dbReference>
<dbReference type="EMBL" id="JAJSBI010000021">
    <property type="protein sequence ID" value="MCD9878475.1"/>
    <property type="molecule type" value="Genomic_DNA"/>
</dbReference>
<dbReference type="Pfam" id="PF01047">
    <property type="entry name" value="MarR"/>
    <property type="match status" value="1"/>
</dbReference>
<dbReference type="InterPro" id="IPR036388">
    <property type="entry name" value="WH-like_DNA-bd_sf"/>
</dbReference>
<dbReference type="GO" id="GO:0006950">
    <property type="term" value="P:response to stress"/>
    <property type="evidence" value="ECO:0007669"/>
    <property type="project" value="TreeGrafter"/>
</dbReference>
<dbReference type="RefSeq" id="WP_232652684.1">
    <property type="nucleotide sequence ID" value="NZ_JAJSBI010000021.1"/>
</dbReference>
<gene>
    <name evidence="2" type="ORF">LJ657_33660</name>
</gene>
<dbReference type="SMART" id="SM00347">
    <property type="entry name" value="HTH_MARR"/>
    <property type="match status" value="1"/>
</dbReference>
<dbReference type="PANTHER" id="PTHR33164">
    <property type="entry name" value="TRANSCRIPTIONAL REGULATOR, MARR FAMILY"/>
    <property type="match status" value="1"/>
</dbReference>
<dbReference type="InterPro" id="IPR039422">
    <property type="entry name" value="MarR/SlyA-like"/>
</dbReference>
<protein>
    <submittedName>
        <fullName evidence="2">MarR family transcriptional regulator</fullName>
    </submittedName>
</protein>
<evidence type="ECO:0000313" key="3">
    <source>
        <dbReference type="Proteomes" id="UP001108029"/>
    </source>
</evidence>
<organism evidence="2 3">
    <name type="scientific">Streptomyces guryensis</name>
    <dbReference type="NCBI Taxonomy" id="2886947"/>
    <lineage>
        <taxon>Bacteria</taxon>
        <taxon>Bacillati</taxon>
        <taxon>Actinomycetota</taxon>
        <taxon>Actinomycetes</taxon>
        <taxon>Kitasatosporales</taxon>
        <taxon>Streptomycetaceae</taxon>
        <taxon>Streptomyces</taxon>
    </lineage>
</organism>
<dbReference type="AlphaFoldDB" id="A0A9Q3ZDK2"/>
<keyword evidence="3" id="KW-1185">Reference proteome</keyword>
<evidence type="ECO:0000259" key="1">
    <source>
        <dbReference type="PROSITE" id="PS50995"/>
    </source>
</evidence>
<dbReference type="InterPro" id="IPR036390">
    <property type="entry name" value="WH_DNA-bd_sf"/>
</dbReference>
<dbReference type="Proteomes" id="UP001108029">
    <property type="component" value="Unassembled WGS sequence"/>
</dbReference>
<dbReference type="Gene3D" id="1.10.10.10">
    <property type="entry name" value="Winged helix-like DNA-binding domain superfamily/Winged helix DNA-binding domain"/>
    <property type="match status" value="1"/>
</dbReference>
<dbReference type="GO" id="GO:0003700">
    <property type="term" value="F:DNA-binding transcription factor activity"/>
    <property type="evidence" value="ECO:0007669"/>
    <property type="project" value="InterPro"/>
</dbReference>
<reference evidence="2" key="1">
    <citation type="submission" date="2021-12" db="EMBL/GenBank/DDBJ databases">
        <authorList>
            <person name="Lee J.-H."/>
            <person name="Kim S.-B."/>
        </authorList>
    </citation>
    <scope>NUCLEOTIDE SEQUENCE</scope>
    <source>
        <strain evidence="2">NR30</strain>
    </source>
</reference>
<accession>A0A9Q3ZDK2</accession>
<sequence>MSLATGEAGFAWEHGVPHVLWRAQQAVHRRVHTALDGLGVTVTQLGLAVHLDELGLLSASDLARRFHITPQSVTTALSQLERIGWVRRLPHPVHKRVILNELTETGLAGVVDGRARMAEVDRVLTEMLGDGKDELVGRLRELTVTLEGEDPADAAMWPLAGTTS</sequence>
<name>A0A9Q3ZDK2_9ACTN</name>
<evidence type="ECO:0000313" key="2">
    <source>
        <dbReference type="EMBL" id="MCD9878475.1"/>
    </source>
</evidence>
<proteinExistence type="predicted"/>
<dbReference type="SUPFAM" id="SSF46785">
    <property type="entry name" value="Winged helix' DNA-binding domain"/>
    <property type="match status" value="1"/>
</dbReference>